<organism evidence="5 6">
    <name type="scientific">Streptomyces nanshensis</name>
    <dbReference type="NCBI Taxonomy" id="518642"/>
    <lineage>
        <taxon>Bacteria</taxon>
        <taxon>Bacillati</taxon>
        <taxon>Actinomycetota</taxon>
        <taxon>Actinomycetes</taxon>
        <taxon>Kitasatosporales</taxon>
        <taxon>Streptomycetaceae</taxon>
        <taxon>Streptomyces</taxon>
    </lineage>
</organism>
<dbReference type="PATRIC" id="fig|518642.10.peg.3469"/>
<evidence type="ECO:0000256" key="1">
    <source>
        <dbReference type="ARBA" id="ARBA00005104"/>
    </source>
</evidence>
<dbReference type="GO" id="GO:0008703">
    <property type="term" value="F:5-amino-6-(5-phosphoribosylamino)uracil reductase activity"/>
    <property type="evidence" value="ECO:0007669"/>
    <property type="project" value="InterPro"/>
</dbReference>
<dbReference type="Pfam" id="PF01872">
    <property type="entry name" value="RibD_C"/>
    <property type="match status" value="1"/>
</dbReference>
<dbReference type="GO" id="GO:0009231">
    <property type="term" value="P:riboflavin biosynthetic process"/>
    <property type="evidence" value="ECO:0007669"/>
    <property type="project" value="InterPro"/>
</dbReference>
<dbReference type="InterPro" id="IPR024072">
    <property type="entry name" value="DHFR-like_dom_sf"/>
</dbReference>
<evidence type="ECO:0000259" key="4">
    <source>
        <dbReference type="Pfam" id="PF01872"/>
    </source>
</evidence>
<dbReference type="EMBL" id="LJGW01000293">
    <property type="protein sequence ID" value="OEV10510.1"/>
    <property type="molecule type" value="Genomic_DNA"/>
</dbReference>
<dbReference type="Proteomes" id="UP000176005">
    <property type="component" value="Unassembled WGS sequence"/>
</dbReference>
<dbReference type="RefSeq" id="WP_070017792.1">
    <property type="nucleotide sequence ID" value="NZ_LJGW01000293.1"/>
</dbReference>
<dbReference type="SUPFAM" id="SSF53597">
    <property type="entry name" value="Dihydrofolate reductase-like"/>
    <property type="match status" value="1"/>
</dbReference>
<dbReference type="Gene3D" id="3.40.430.10">
    <property type="entry name" value="Dihydrofolate Reductase, subunit A"/>
    <property type="match status" value="1"/>
</dbReference>
<keyword evidence="6" id="KW-1185">Reference proteome</keyword>
<evidence type="ECO:0000256" key="3">
    <source>
        <dbReference type="ARBA" id="ARBA00023002"/>
    </source>
</evidence>
<dbReference type="PANTHER" id="PTHR38011">
    <property type="entry name" value="DIHYDROFOLATE REDUCTASE FAMILY PROTEIN (AFU_ORTHOLOGUE AFUA_8G06820)"/>
    <property type="match status" value="1"/>
</dbReference>
<gene>
    <name evidence="5" type="ORF">AN218_17320</name>
</gene>
<comment type="pathway">
    <text evidence="1">Cofactor biosynthesis; riboflavin biosynthesis.</text>
</comment>
<protein>
    <submittedName>
        <fullName evidence="5">Deaminase</fullName>
    </submittedName>
</protein>
<dbReference type="InterPro" id="IPR002734">
    <property type="entry name" value="RibDG_C"/>
</dbReference>
<keyword evidence="2" id="KW-0521">NADP</keyword>
<evidence type="ECO:0000256" key="2">
    <source>
        <dbReference type="ARBA" id="ARBA00022857"/>
    </source>
</evidence>
<sequence>MPRPYVVLKVATSIDGYIDDTSDSRLMLSNAEDFDRVDQVRADSDAILIGASTMRADNPRLLVNSEERRAAREAAGNPAYPLKVTVTKSGGLDADLKFWHYGGDKVAYTTDAGAEKLRARLGQLAEVVSTGEDLDFGKILDDLGERGVGRLLVEGGSQVHTAFLSQNLVDEINVVVAPLVVGQAGAPRFLNPADYPWPTTRRMTLAETRQIGDVVLMRFLPKQESDA</sequence>
<dbReference type="AlphaFoldDB" id="A0A1E7L2U7"/>
<feature type="domain" description="Bacterial bifunctional deaminase-reductase C-terminal" evidence="4">
    <location>
        <begin position="4"/>
        <end position="216"/>
    </location>
</feature>
<evidence type="ECO:0000313" key="5">
    <source>
        <dbReference type="EMBL" id="OEV10510.1"/>
    </source>
</evidence>
<keyword evidence="3" id="KW-0560">Oxidoreductase</keyword>
<dbReference type="PANTHER" id="PTHR38011:SF7">
    <property type="entry name" value="2,5-DIAMINO-6-RIBOSYLAMINO-4(3H)-PYRIMIDINONE 5'-PHOSPHATE REDUCTASE"/>
    <property type="match status" value="1"/>
</dbReference>
<comment type="caution">
    <text evidence="5">The sequence shown here is derived from an EMBL/GenBank/DDBJ whole genome shotgun (WGS) entry which is preliminary data.</text>
</comment>
<evidence type="ECO:0000313" key="6">
    <source>
        <dbReference type="Proteomes" id="UP000176005"/>
    </source>
</evidence>
<reference evidence="5 6" key="1">
    <citation type="journal article" date="2016" name="Front. Microbiol.">
        <title>Comparative Genomics Analysis of Streptomyces Species Reveals Their Adaptation to the Marine Environment and Their Diversity at the Genomic Level.</title>
        <authorList>
            <person name="Tian X."/>
            <person name="Zhang Z."/>
            <person name="Yang T."/>
            <person name="Chen M."/>
            <person name="Li J."/>
            <person name="Chen F."/>
            <person name="Yang J."/>
            <person name="Li W."/>
            <person name="Zhang B."/>
            <person name="Zhang Z."/>
            <person name="Wu J."/>
            <person name="Zhang C."/>
            <person name="Long L."/>
            <person name="Xiao J."/>
        </authorList>
    </citation>
    <scope>NUCLEOTIDE SEQUENCE [LARGE SCALE GENOMIC DNA]</scope>
    <source>
        <strain evidence="5 6">SCSIO 10429</strain>
    </source>
</reference>
<proteinExistence type="predicted"/>
<name>A0A1E7L2U7_9ACTN</name>
<dbReference type="InterPro" id="IPR050765">
    <property type="entry name" value="Riboflavin_Biosynth_HTPR"/>
</dbReference>
<accession>A0A1E7L2U7</accession>